<reference evidence="1" key="2">
    <citation type="journal article" date="2015" name="Data Brief">
        <title>Shoot transcriptome of the giant reed, Arundo donax.</title>
        <authorList>
            <person name="Barrero R.A."/>
            <person name="Guerrero F.D."/>
            <person name="Moolhuijzen P."/>
            <person name="Goolsby J.A."/>
            <person name="Tidwell J."/>
            <person name="Bellgard S.E."/>
            <person name="Bellgard M.I."/>
        </authorList>
    </citation>
    <scope>NUCLEOTIDE SEQUENCE</scope>
    <source>
        <tissue evidence="1">Shoot tissue taken approximately 20 cm above the soil surface</tissue>
    </source>
</reference>
<protein>
    <submittedName>
        <fullName evidence="1">Uncharacterized protein</fullName>
    </submittedName>
</protein>
<organism evidence="1">
    <name type="scientific">Arundo donax</name>
    <name type="common">Giant reed</name>
    <name type="synonym">Donax arundinaceus</name>
    <dbReference type="NCBI Taxonomy" id="35708"/>
    <lineage>
        <taxon>Eukaryota</taxon>
        <taxon>Viridiplantae</taxon>
        <taxon>Streptophyta</taxon>
        <taxon>Embryophyta</taxon>
        <taxon>Tracheophyta</taxon>
        <taxon>Spermatophyta</taxon>
        <taxon>Magnoliopsida</taxon>
        <taxon>Liliopsida</taxon>
        <taxon>Poales</taxon>
        <taxon>Poaceae</taxon>
        <taxon>PACMAD clade</taxon>
        <taxon>Arundinoideae</taxon>
        <taxon>Arundineae</taxon>
        <taxon>Arundo</taxon>
    </lineage>
</organism>
<reference evidence="1" key="1">
    <citation type="submission" date="2014-09" db="EMBL/GenBank/DDBJ databases">
        <authorList>
            <person name="Magalhaes I.L.F."/>
            <person name="Oliveira U."/>
            <person name="Santos F.R."/>
            <person name="Vidigal T.H.D.A."/>
            <person name="Brescovit A.D."/>
            <person name="Santos A.J."/>
        </authorList>
    </citation>
    <scope>NUCLEOTIDE SEQUENCE</scope>
    <source>
        <tissue evidence="1">Shoot tissue taken approximately 20 cm above the soil surface</tissue>
    </source>
</reference>
<proteinExistence type="predicted"/>
<dbReference type="EMBL" id="GBRH01172500">
    <property type="protein sequence ID" value="JAE25396.1"/>
    <property type="molecule type" value="Transcribed_RNA"/>
</dbReference>
<evidence type="ECO:0000313" key="1">
    <source>
        <dbReference type="EMBL" id="JAE25396.1"/>
    </source>
</evidence>
<sequence length="50" mass="5941">MIAFFFRLSFEDLAWKLRYCSSSLYVGRNQSFAFATVVYAELQYSNIVWT</sequence>
<name>A0A0A9GS68_ARUDO</name>
<dbReference type="AlphaFoldDB" id="A0A0A9GS68"/>
<accession>A0A0A9GS68</accession>